<dbReference type="Pfam" id="PF13578">
    <property type="entry name" value="Methyltransf_24"/>
    <property type="match status" value="1"/>
</dbReference>
<keyword evidence="2" id="KW-0489">Methyltransferase</keyword>
<gene>
    <name evidence="2" type="ORF">GCM10009668_10840</name>
</gene>
<dbReference type="EMBL" id="BAAALG010000003">
    <property type="protein sequence ID" value="GAA1096204.1"/>
    <property type="molecule type" value="Genomic_DNA"/>
</dbReference>
<dbReference type="InterPro" id="IPR029063">
    <property type="entry name" value="SAM-dependent_MTases_sf"/>
</dbReference>
<reference evidence="2 3" key="1">
    <citation type="journal article" date="2019" name="Int. J. Syst. Evol. Microbiol.">
        <title>The Global Catalogue of Microorganisms (GCM) 10K type strain sequencing project: providing services to taxonomists for standard genome sequencing and annotation.</title>
        <authorList>
            <consortium name="The Broad Institute Genomics Platform"/>
            <consortium name="The Broad Institute Genome Sequencing Center for Infectious Disease"/>
            <person name="Wu L."/>
            <person name="Ma J."/>
        </authorList>
    </citation>
    <scope>NUCLEOTIDE SEQUENCE [LARGE SCALE GENOMIC DNA]</scope>
    <source>
        <strain evidence="2 3">JCM 13008</strain>
    </source>
</reference>
<evidence type="ECO:0000256" key="1">
    <source>
        <dbReference type="SAM" id="SignalP"/>
    </source>
</evidence>
<dbReference type="Gene3D" id="3.40.50.150">
    <property type="entry name" value="Vaccinia Virus protein VP39"/>
    <property type="match status" value="1"/>
</dbReference>
<protein>
    <submittedName>
        <fullName evidence="2">Class I SAM-dependent methyltransferase</fullName>
    </submittedName>
</protein>
<keyword evidence="3" id="KW-1185">Reference proteome</keyword>
<feature type="signal peptide" evidence="1">
    <location>
        <begin position="1"/>
        <end position="23"/>
    </location>
</feature>
<dbReference type="GO" id="GO:0008168">
    <property type="term" value="F:methyltransferase activity"/>
    <property type="evidence" value="ECO:0007669"/>
    <property type="project" value="UniProtKB-KW"/>
</dbReference>
<evidence type="ECO:0000313" key="2">
    <source>
        <dbReference type="EMBL" id="GAA1096204.1"/>
    </source>
</evidence>
<keyword evidence="1" id="KW-0732">Signal</keyword>
<dbReference type="RefSeq" id="WP_343992124.1">
    <property type="nucleotide sequence ID" value="NZ_BAAALG010000003.1"/>
</dbReference>
<feature type="chain" id="PRO_5045477192" evidence="1">
    <location>
        <begin position="24"/>
        <end position="235"/>
    </location>
</feature>
<dbReference type="SUPFAM" id="SSF53335">
    <property type="entry name" value="S-adenosyl-L-methionine-dependent methyltransferases"/>
    <property type="match status" value="1"/>
</dbReference>
<accession>A0ABN1TRX8</accession>
<name>A0ABN1TRX8_9ACTN</name>
<proteinExistence type="predicted"/>
<evidence type="ECO:0000313" key="3">
    <source>
        <dbReference type="Proteomes" id="UP001501581"/>
    </source>
</evidence>
<keyword evidence="2" id="KW-0808">Transferase</keyword>
<organism evidence="2 3">
    <name type="scientific">Nocardioides dubius</name>
    <dbReference type="NCBI Taxonomy" id="317019"/>
    <lineage>
        <taxon>Bacteria</taxon>
        <taxon>Bacillati</taxon>
        <taxon>Actinomycetota</taxon>
        <taxon>Actinomycetes</taxon>
        <taxon>Propionibacteriales</taxon>
        <taxon>Nocardioidaceae</taxon>
        <taxon>Nocardioides</taxon>
    </lineage>
</organism>
<dbReference type="GO" id="GO:0032259">
    <property type="term" value="P:methylation"/>
    <property type="evidence" value="ECO:0007669"/>
    <property type="project" value="UniProtKB-KW"/>
</dbReference>
<dbReference type="Proteomes" id="UP001501581">
    <property type="component" value="Unassembled WGS sequence"/>
</dbReference>
<comment type="caution">
    <text evidence="2">The sequence shown here is derived from an EMBL/GenBank/DDBJ whole genome shotgun (WGS) entry which is preliminary data.</text>
</comment>
<sequence length="235" mass="25471">MPRPTTLAAALAASAPIPGWLTAAQGTVLFDAARSAVPGGAVVEIGSHHGRSMVVLAAAAPVGCRVVAIDPFGPDWRYGEAGTEAALRANLARHDLAERVDVRVSSSEQALPGWTEPISLLYIDGAHDLRSVRHDLGWRRHVLPGAQVLIHDAFSSVGVTVGLLPELLGPSRLRYLRREGSLAVFEHARPRLRDRLRMACQLGWWLRNVVIKVLLRLRLSRVAGLLGHHDTADPY</sequence>